<dbReference type="eggNOG" id="COG5651">
    <property type="taxonomic scope" value="Bacteria"/>
</dbReference>
<dbReference type="Gene3D" id="3.40.50.1820">
    <property type="entry name" value="alpha/beta hydrolase"/>
    <property type="match status" value="1"/>
</dbReference>
<sequence>MRVFIRSLLVTVVAVLGATVLAIGSSLTAAVAALADPVALIMGNSGRPWPEESYVANAMRRYIEPNSTCGTETCEARNVYGPEEFWPVYGGLTAMSFNRSTAVGLDYLDAALQQQLHAEPGEKVVIFGYSQSGRITNLQLRNLADPDYAVGNDKIVPDANQLQIVLVGNWSRPNGGIGSRFNGITIPILDITFDGPTPTDTGYQMTDISYEYDIISDAPLYPINLLATANAALGFFYAHLTYADPSATGAAFPWGSHSEASFEELLASSTVQKYPGKGQDPNGNPEDWDNTYVLIPSKHLPLLQPIRDLAAATRTSAIIEPLMLLIEPTLKVLIDTGYDRTIPMGKNTPARLIPLINPFKLTADLAKAVGQGIHDALGIKSAVPAAPTVTPSAESATPLRDSQTVADKRLDKAAQEPAEDETPTVAEESSDSSRHPEEDGDAATDADSDTDTDTDELSGGSEQDTVEQDTGDPADSADTTDEVRQPGTPESTDAADSDDAATSDRADEAESGSDADRAATKPDAGDSAAA</sequence>
<dbReference type="InterPro" id="IPR029058">
    <property type="entry name" value="AB_hydrolase_fold"/>
</dbReference>
<evidence type="ECO:0000313" key="3">
    <source>
        <dbReference type="EMBL" id="EJZ04793.1"/>
    </source>
</evidence>
<gene>
    <name evidence="3" type="ORF">MVAC_27484</name>
</gene>
<feature type="domain" description="PE-PPE" evidence="2">
    <location>
        <begin position="76"/>
        <end position="339"/>
    </location>
</feature>
<dbReference type="InterPro" id="IPR013228">
    <property type="entry name" value="PE-PPE_C"/>
</dbReference>
<protein>
    <submittedName>
        <fullName evidence="3">PPE family protein</fullName>
    </submittedName>
</protein>
<evidence type="ECO:0000259" key="2">
    <source>
        <dbReference type="Pfam" id="PF08237"/>
    </source>
</evidence>
<dbReference type="Pfam" id="PF08237">
    <property type="entry name" value="PE-PPE"/>
    <property type="match status" value="1"/>
</dbReference>
<dbReference type="AlphaFoldDB" id="K0UQC5"/>
<reference evidence="3 4" key="1">
    <citation type="journal article" date="2012" name="J. Bacteriol.">
        <title>Complete Genome Sequence of Mycobacterium vaccae Type Strain ATCC 25954.</title>
        <authorList>
            <person name="Ho Y.S."/>
            <person name="Adroub S.A."/>
            <person name="Abadi M."/>
            <person name="Al Alwan B."/>
            <person name="Alkhateeb R."/>
            <person name="Gao G."/>
            <person name="Ragab A."/>
            <person name="Ali S."/>
            <person name="van Soolingen D."/>
            <person name="Bitter W."/>
            <person name="Pain A."/>
            <person name="Abdallah A.M."/>
        </authorList>
    </citation>
    <scope>NUCLEOTIDE SEQUENCE [LARGE SCALE GENOMIC DNA]</scope>
    <source>
        <strain evidence="3 4">ATCC 25954</strain>
    </source>
</reference>
<organism evidence="3 4">
    <name type="scientific">Mycolicibacterium vaccae ATCC 25954</name>
    <dbReference type="NCBI Taxonomy" id="1194972"/>
    <lineage>
        <taxon>Bacteria</taxon>
        <taxon>Bacillati</taxon>
        <taxon>Actinomycetota</taxon>
        <taxon>Actinomycetes</taxon>
        <taxon>Mycobacteriales</taxon>
        <taxon>Mycobacteriaceae</taxon>
        <taxon>Mycolicibacterium</taxon>
    </lineage>
</organism>
<evidence type="ECO:0000313" key="4">
    <source>
        <dbReference type="Proteomes" id="UP000006072"/>
    </source>
</evidence>
<comment type="caution">
    <text evidence="3">The sequence shown here is derived from an EMBL/GenBank/DDBJ whole genome shotgun (WGS) entry which is preliminary data.</text>
</comment>
<dbReference type="PATRIC" id="fig|1194972.3.peg.5463"/>
<dbReference type="SUPFAM" id="SSF53474">
    <property type="entry name" value="alpha/beta-Hydrolases"/>
    <property type="match status" value="1"/>
</dbReference>
<evidence type="ECO:0000256" key="1">
    <source>
        <dbReference type="SAM" id="MobiDB-lite"/>
    </source>
</evidence>
<feature type="region of interest" description="Disordered" evidence="1">
    <location>
        <begin position="411"/>
        <end position="530"/>
    </location>
</feature>
<feature type="compositionally biased region" description="Acidic residues" evidence="1">
    <location>
        <begin position="438"/>
        <end position="456"/>
    </location>
</feature>
<keyword evidence="4" id="KW-1185">Reference proteome</keyword>
<dbReference type="EMBL" id="ALQA01000100">
    <property type="protein sequence ID" value="EJZ04793.1"/>
    <property type="molecule type" value="Genomic_DNA"/>
</dbReference>
<feature type="compositionally biased region" description="Basic and acidic residues" evidence="1">
    <location>
        <begin position="502"/>
        <end position="524"/>
    </location>
</feature>
<dbReference type="RefSeq" id="WP_003931184.1">
    <property type="nucleotide sequence ID" value="NZ_JH814692.1"/>
</dbReference>
<name>K0UQC5_MYCVA</name>
<dbReference type="Proteomes" id="UP000006072">
    <property type="component" value="Unassembled WGS sequence"/>
</dbReference>
<proteinExistence type="predicted"/>
<dbReference type="HOGENOM" id="CLU_513702_0_0_11"/>
<accession>K0UQC5</accession>